<organism evidence="2 3">
    <name type="scientific">Actinopolymorpha pittospori</name>
    <dbReference type="NCBI Taxonomy" id="648752"/>
    <lineage>
        <taxon>Bacteria</taxon>
        <taxon>Bacillati</taxon>
        <taxon>Actinomycetota</taxon>
        <taxon>Actinomycetes</taxon>
        <taxon>Propionibacteriales</taxon>
        <taxon>Actinopolymorphaceae</taxon>
        <taxon>Actinopolymorpha</taxon>
    </lineage>
</organism>
<dbReference type="Proteomes" id="UP000638648">
    <property type="component" value="Unassembled WGS sequence"/>
</dbReference>
<dbReference type="AlphaFoldDB" id="A0A927MSG1"/>
<reference evidence="2" key="1">
    <citation type="submission" date="2020-10" db="EMBL/GenBank/DDBJ databases">
        <title>Sequencing the genomes of 1000 actinobacteria strains.</title>
        <authorList>
            <person name="Klenk H.-P."/>
        </authorList>
    </citation>
    <scope>NUCLEOTIDE SEQUENCE</scope>
    <source>
        <strain evidence="2">DSM 45354</strain>
    </source>
</reference>
<keyword evidence="1" id="KW-1133">Transmembrane helix</keyword>
<comment type="caution">
    <text evidence="2">The sequence shown here is derived from an EMBL/GenBank/DDBJ whole genome shotgun (WGS) entry which is preliminary data.</text>
</comment>
<keyword evidence="1" id="KW-0812">Transmembrane</keyword>
<dbReference type="RefSeq" id="WP_202896334.1">
    <property type="nucleotide sequence ID" value="NZ_JADBEM010000001.1"/>
</dbReference>
<keyword evidence="3" id="KW-1185">Reference proteome</keyword>
<gene>
    <name evidence="2" type="ORF">HEB94_002899</name>
</gene>
<dbReference type="EMBL" id="JADBEM010000001">
    <property type="protein sequence ID" value="MBE1606051.1"/>
    <property type="molecule type" value="Genomic_DNA"/>
</dbReference>
<evidence type="ECO:0000256" key="1">
    <source>
        <dbReference type="SAM" id="Phobius"/>
    </source>
</evidence>
<name>A0A927MSG1_9ACTN</name>
<proteinExistence type="predicted"/>
<accession>A0A927MSG1</accession>
<evidence type="ECO:0000313" key="3">
    <source>
        <dbReference type="Proteomes" id="UP000638648"/>
    </source>
</evidence>
<feature type="transmembrane region" description="Helical" evidence="1">
    <location>
        <begin position="32"/>
        <end position="53"/>
    </location>
</feature>
<keyword evidence="1" id="KW-0472">Membrane</keyword>
<protein>
    <submittedName>
        <fullName evidence="2">Integral membrane protein</fullName>
    </submittedName>
</protein>
<sequence length="58" mass="6551">MGFLIITVIALIFIFQNTTETSIQLLVPVVTMPLWGALLIAWILGLLASLLTIRRRER</sequence>
<evidence type="ECO:0000313" key="2">
    <source>
        <dbReference type="EMBL" id="MBE1606051.1"/>
    </source>
</evidence>